<dbReference type="InterPro" id="IPR006447">
    <property type="entry name" value="Myb_dom_plants"/>
</dbReference>
<feature type="compositionally biased region" description="Basic and acidic residues" evidence="6">
    <location>
        <begin position="139"/>
        <end position="161"/>
    </location>
</feature>
<dbReference type="GeneID" id="115756555"/>
<dbReference type="SUPFAM" id="SSF46689">
    <property type="entry name" value="Homeodomain-like"/>
    <property type="match status" value="1"/>
</dbReference>
<dbReference type="OrthoDB" id="1908613at2759"/>
<dbReference type="PANTHER" id="PTHR31003:SF16">
    <property type="entry name" value="TRANSCRIPTION FACTOR HHO2"/>
    <property type="match status" value="1"/>
</dbReference>
<dbReference type="NCBIfam" id="TIGR01557">
    <property type="entry name" value="myb_SHAQKYF"/>
    <property type="match status" value="1"/>
</dbReference>
<dbReference type="GO" id="GO:0003700">
    <property type="term" value="F:DNA-binding transcription factor activity"/>
    <property type="evidence" value="ECO:0007669"/>
    <property type="project" value="InterPro"/>
</dbReference>
<reference evidence="9" key="1">
    <citation type="submission" date="2025-04" db="UniProtKB">
        <authorList>
            <consortium name="RefSeq"/>
        </authorList>
    </citation>
    <scope>IDENTIFICATION</scope>
    <source>
        <tissue evidence="10">Leaf</tissue>
    </source>
</reference>
<feature type="region of interest" description="Disordered" evidence="6">
    <location>
        <begin position="393"/>
        <end position="425"/>
    </location>
</feature>
<dbReference type="KEGG" id="rarg:115756555"/>
<dbReference type="GO" id="GO:0003677">
    <property type="term" value="F:DNA binding"/>
    <property type="evidence" value="ECO:0007669"/>
    <property type="project" value="UniProtKB-KW"/>
</dbReference>
<dbReference type="Proteomes" id="UP000827889">
    <property type="component" value="Chromosome 6"/>
</dbReference>
<dbReference type="InterPro" id="IPR009057">
    <property type="entry name" value="Homeodomain-like_sf"/>
</dbReference>
<keyword evidence="5" id="KW-0539">Nucleus</keyword>
<evidence type="ECO:0000256" key="2">
    <source>
        <dbReference type="ARBA" id="ARBA00023015"/>
    </source>
</evidence>
<dbReference type="Gene3D" id="1.10.10.60">
    <property type="entry name" value="Homeodomain-like"/>
    <property type="match status" value="1"/>
</dbReference>
<feature type="compositionally biased region" description="Basic and acidic residues" evidence="6">
    <location>
        <begin position="394"/>
        <end position="409"/>
    </location>
</feature>
<keyword evidence="8" id="KW-1185">Reference proteome</keyword>
<dbReference type="PROSITE" id="PS51294">
    <property type="entry name" value="HTH_MYB"/>
    <property type="match status" value="1"/>
</dbReference>
<comment type="subcellular location">
    <subcellularLocation>
        <location evidence="1">Nucleus</location>
    </subcellularLocation>
</comment>
<feature type="compositionally biased region" description="Acidic residues" evidence="6">
    <location>
        <begin position="124"/>
        <end position="138"/>
    </location>
</feature>
<dbReference type="Pfam" id="PF26575">
    <property type="entry name" value="HHO5_N"/>
    <property type="match status" value="1"/>
</dbReference>
<sequence>MLSRSILNPSSQALKIRHCCSDGHLLLQFRKEVEKGKRRESRKGRRNTPRKMRSYMEALEEERRKIQVFERELPLCLELVIQAIERCKQQLSVQGQSSECNSEQTSMDGPVLEEFIPLKGSYSGDDDEDDVCEDDDGDGDVHHSSVGDKSGDDSTMKKSDWLRSVQLWNPNPDPIPRKEVQDPPPPPQPNEVAVVVCDVKSHQDGAFHPFQSGENDGRDSTKKKQPSGRAALPAPDAAACSTAEKAGGRIGRREERSQGQGQAARRKQRRCWSPELHRLFLQSLQQLGGPHVATPKQIREVMKIDGLTNDEVKSHLQKYRLHTRRPSPNGHGNANAQAPHFVVVGGLWMQPPDFSPVAAAKPPLEVASNGIYAPVAMLPQPLSPSHKKCGFIASEERSSHRESGVDHFHNSSSTTSTSTHTTADF</sequence>
<keyword evidence="3" id="KW-0238">DNA-binding</keyword>
<accession>A0A8B8QYF8</accession>
<evidence type="ECO:0000256" key="1">
    <source>
        <dbReference type="ARBA" id="ARBA00004123"/>
    </source>
</evidence>
<feature type="region of interest" description="Disordered" evidence="6">
    <location>
        <begin position="117"/>
        <end position="191"/>
    </location>
</feature>
<evidence type="ECO:0000256" key="3">
    <source>
        <dbReference type="ARBA" id="ARBA00023125"/>
    </source>
</evidence>
<feature type="compositionally biased region" description="Low complexity" evidence="6">
    <location>
        <begin position="411"/>
        <end position="425"/>
    </location>
</feature>
<dbReference type="PANTHER" id="PTHR31003">
    <property type="entry name" value="MYB FAMILY TRANSCRIPTION FACTOR"/>
    <property type="match status" value="1"/>
</dbReference>
<dbReference type="InterPro" id="IPR017930">
    <property type="entry name" value="Myb_dom"/>
</dbReference>
<dbReference type="FunFam" id="1.10.10.60:FF:000002">
    <property type="entry name" value="Myb family transcription factor"/>
    <property type="match status" value="1"/>
</dbReference>
<proteinExistence type="predicted"/>
<dbReference type="InterPro" id="IPR001005">
    <property type="entry name" value="SANT/Myb"/>
</dbReference>
<dbReference type="RefSeq" id="XP_048137400.1">
    <property type="nucleotide sequence ID" value="XM_048281443.1"/>
</dbReference>
<evidence type="ECO:0000313" key="9">
    <source>
        <dbReference type="RefSeq" id="XP_030552254.1"/>
    </source>
</evidence>
<feature type="compositionally biased region" description="Low complexity" evidence="6">
    <location>
        <begin position="230"/>
        <end position="239"/>
    </location>
</feature>
<protein>
    <submittedName>
        <fullName evidence="9 10">Transcription factor HHO3-like</fullName>
    </submittedName>
</protein>
<evidence type="ECO:0000256" key="4">
    <source>
        <dbReference type="ARBA" id="ARBA00023163"/>
    </source>
</evidence>
<dbReference type="InterPro" id="IPR044787">
    <property type="entry name" value="HHO5-like"/>
</dbReference>
<dbReference type="RefSeq" id="XP_030552254.1">
    <property type="nucleotide sequence ID" value="XM_030696394.1"/>
</dbReference>
<gene>
    <name evidence="9 10" type="primary">LOC115756555</name>
</gene>
<evidence type="ECO:0000259" key="7">
    <source>
        <dbReference type="PROSITE" id="PS51294"/>
    </source>
</evidence>
<dbReference type="InterPro" id="IPR058673">
    <property type="entry name" value="HHO5-like_N"/>
</dbReference>
<keyword evidence="4" id="KW-0804">Transcription</keyword>
<evidence type="ECO:0000256" key="5">
    <source>
        <dbReference type="ARBA" id="ARBA00023242"/>
    </source>
</evidence>
<dbReference type="GO" id="GO:0005634">
    <property type="term" value="C:nucleus"/>
    <property type="evidence" value="ECO:0007669"/>
    <property type="project" value="UniProtKB-SubCell"/>
</dbReference>
<evidence type="ECO:0000313" key="8">
    <source>
        <dbReference type="Proteomes" id="UP000827889"/>
    </source>
</evidence>
<organism evidence="8 9">
    <name type="scientific">Rhodamnia argentea</name>
    <dbReference type="NCBI Taxonomy" id="178133"/>
    <lineage>
        <taxon>Eukaryota</taxon>
        <taxon>Viridiplantae</taxon>
        <taxon>Streptophyta</taxon>
        <taxon>Embryophyta</taxon>
        <taxon>Tracheophyta</taxon>
        <taxon>Spermatophyta</taxon>
        <taxon>Magnoliopsida</taxon>
        <taxon>eudicotyledons</taxon>
        <taxon>Gunneridae</taxon>
        <taxon>Pentapetalae</taxon>
        <taxon>rosids</taxon>
        <taxon>malvids</taxon>
        <taxon>Myrtales</taxon>
        <taxon>Myrtaceae</taxon>
        <taxon>Myrtoideae</taxon>
        <taxon>Myrteae</taxon>
        <taxon>Australasian group</taxon>
        <taxon>Rhodamnia</taxon>
    </lineage>
</organism>
<dbReference type="Pfam" id="PF00249">
    <property type="entry name" value="Myb_DNA-binding"/>
    <property type="match status" value="1"/>
</dbReference>
<feature type="domain" description="HTH myb-type" evidence="7">
    <location>
        <begin position="264"/>
        <end position="324"/>
    </location>
</feature>
<keyword evidence="2" id="KW-0805">Transcription regulation</keyword>
<dbReference type="AlphaFoldDB" id="A0A8B8QYF8"/>
<feature type="region of interest" description="Disordered" evidence="6">
    <location>
        <begin position="204"/>
        <end position="270"/>
    </location>
</feature>
<evidence type="ECO:0000256" key="6">
    <source>
        <dbReference type="SAM" id="MobiDB-lite"/>
    </source>
</evidence>
<name>A0A8B8QYF8_9MYRT</name>
<evidence type="ECO:0000313" key="10">
    <source>
        <dbReference type="RefSeq" id="XP_048137400.1"/>
    </source>
</evidence>